<dbReference type="Gene3D" id="3.40.50.1820">
    <property type="entry name" value="alpha/beta hydrolase"/>
    <property type="match status" value="1"/>
</dbReference>
<evidence type="ECO:0000256" key="5">
    <source>
        <dbReference type="ARBA" id="ARBA00023180"/>
    </source>
</evidence>
<dbReference type="SUPFAM" id="SSF49493">
    <property type="entry name" value="HSP40/DnaJ peptide-binding domain"/>
    <property type="match status" value="2"/>
</dbReference>
<dbReference type="Gene3D" id="3.90.980.20">
    <property type="match status" value="1"/>
</dbReference>
<keyword evidence="2" id="KW-0645">Protease</keyword>
<dbReference type="InterPro" id="IPR001623">
    <property type="entry name" value="DnaJ_domain"/>
</dbReference>
<dbReference type="InterPro" id="IPR042269">
    <property type="entry name" value="Ser_carbopepase_S28_SKS"/>
</dbReference>
<sequence length="1486" mass="167402">MVSQARSFSCLLLLLCAASAYEYETKWFRVPLDHFGYQRNETFNIKYLANEDSWDKGGGPIFFYTGNEGQIELFAKHTGFMWDIAEEFSAKIVFAEHRYYGASMPFGNKSLDNEHIGYLTSAQALADYAELVDYLQNVNGSNDIKPRYPVIAFGGSYGGMLAAYFRMKYPHLVAGAIAASAPVHMFPGMLPCEVYPRIVTSSFTIANKNCKENIKDSWSIIRNFTSTKNNTDWLKGEWKLCDPVKDKEDVQLLIDFLHSMYETLAMVNYPYATDFLLPLPAYPVRTVCQYLDKKLTGKDLLTAIGKVLQVFTNYEGKNSCVDYKKGDDYGNLDASGWDYQACTEMVMPMCTSGVGDMFENDPWNFTKYSQDCHKKYNVYPRPDAARLEYGGDRLQAASNIVFSNGLLDPWAGGGLLTSISDTVKAVVMIDTAHHLDLMPKNPNDPDSVISTRNEHKRNIERWIQIKQENPGLTCESCNCFVHLSCLKRPGTPGDFACDVFFEFTCAECSENREEIFNRKRFLWVNVLLLTLHHLGVQLYGISNNGFFHYKTHICSFIDRNWVLLFGTNFKQKKNWVGTIAGALSVYNNTFFMSGSGALGESGWWRLLHSFSPAVAAHINQEVSKDKIKGRPRGHITVDKALFISKVTELGYKHLINDLTAPQQAVNEAVPFKKRRFDVELSEPSCSNQAQGVVIKEELGEDVTIEENELCPEFQDSFPDVDGLFQGFPYSSALMHPAHADDKSKWTSDSSSVQSLQQTACYDSDSHSPSRISLDQLDHLDHDPPLLPAETKKTTETRPKREEKEKQPPPRRESLFSSQPNSLELPWLNEAKTQSPGADLVPLTEYEEVQLLKKVEGALVRARRPSAAAHLHRFRAKLALRRLKRHKHLPIFDLDKAVKLLSGYATEDPRVVMNAERVLDRFQRSYLLDNLSGTVSCQQRGAALVSSGDCAPFRSPYSGVALKPYIRRDQDCAPLWLRLTDELLARTNRHVADYRPPRHATLDYSYVRPQHVAPVNALLAHFFWPGVDITEALQHPEFSCVVTYKKLVVACAFLVPDVGHNEAYISFILTRPEWRNAKIATFMLYHLLQTCTGKDVTLHVSPTNPAIFLYQKFGFKVEELIQDFYEKSNCLFKKMGKDYYKILGLAKGASDDEIKKAYRKLALKYHPDKNKAPGAEERFKEVAEAYEVLSDKKKREIYDAHGEEGLKGGMGGQNGPGGGQSFSYTFHGDPRATFAQFFGSASPFQAFFDLNGGSGGTTMFFDRDMDVDMDPFANMGMGQARPGGPGGAFRSHSFNFHGSPNRKEKTQDPPIEHDLYVSLEDIARGCVKKMKISRRVIQPDGTSKKEDKVLTIHVKPGWKAGTKITFQKEGDQGRNKIPADIVFIIRDKPNPQFKREGSDIRYTAKISLKQALCGTVITVPTMSGEKLTVNLQGEVVKPHTVKRFPGYGLPFPKEPTRKGDLLVAFDIKFPDRLSSGVKEILMDTLPN</sequence>
<keyword evidence="5" id="KW-0325">Glycoprotein</keyword>
<dbReference type="PROSITE" id="PS50076">
    <property type="entry name" value="DNAJ_2"/>
    <property type="match status" value="1"/>
</dbReference>
<dbReference type="Pfam" id="PF01556">
    <property type="entry name" value="DnaJ_C"/>
    <property type="match status" value="1"/>
</dbReference>
<dbReference type="InterPro" id="IPR018253">
    <property type="entry name" value="DnaJ_domain_CS"/>
</dbReference>
<dbReference type="Gene3D" id="2.60.260.20">
    <property type="entry name" value="Urease metallochaperone UreE, N-terminal domain"/>
    <property type="match status" value="2"/>
</dbReference>
<comment type="similarity">
    <text evidence="1">Belongs to the peptidase S28 family.</text>
</comment>
<dbReference type="CDD" id="cd15489">
    <property type="entry name" value="PHD_SF"/>
    <property type="match status" value="1"/>
</dbReference>
<dbReference type="CDD" id="cd06257">
    <property type="entry name" value="DnaJ"/>
    <property type="match status" value="1"/>
</dbReference>
<evidence type="ECO:0000256" key="6">
    <source>
        <dbReference type="SAM" id="MobiDB-lite"/>
    </source>
</evidence>
<dbReference type="PROSITE" id="PS00636">
    <property type="entry name" value="DNAJ_1"/>
    <property type="match status" value="1"/>
</dbReference>
<dbReference type="Pfam" id="PF00226">
    <property type="entry name" value="DnaJ"/>
    <property type="match status" value="1"/>
</dbReference>
<dbReference type="CDD" id="cd10747">
    <property type="entry name" value="DnaJ_C"/>
    <property type="match status" value="1"/>
</dbReference>
<evidence type="ECO:0000256" key="4">
    <source>
        <dbReference type="ARBA" id="ARBA00022801"/>
    </source>
</evidence>
<feature type="compositionally biased region" description="Basic and acidic residues" evidence="6">
    <location>
        <begin position="775"/>
        <end position="813"/>
    </location>
</feature>
<evidence type="ECO:0000259" key="9">
    <source>
        <dbReference type="PROSITE" id="PS51186"/>
    </source>
</evidence>
<evidence type="ECO:0000256" key="1">
    <source>
        <dbReference type="ARBA" id="ARBA00011079"/>
    </source>
</evidence>
<keyword evidence="11" id="KW-1185">Reference proteome</keyword>
<dbReference type="SUPFAM" id="SSF55729">
    <property type="entry name" value="Acyl-CoA N-acyltransferases (Nat)"/>
    <property type="match status" value="1"/>
</dbReference>
<keyword evidence="3 7" id="KW-0732">Signal</keyword>
<dbReference type="Pfam" id="PF05577">
    <property type="entry name" value="Peptidase_S28"/>
    <property type="match status" value="1"/>
</dbReference>
<reference evidence="10" key="1">
    <citation type="submission" date="2022-03" db="EMBL/GenBank/DDBJ databases">
        <authorList>
            <person name="Martin H S."/>
        </authorList>
    </citation>
    <scope>NUCLEOTIDE SEQUENCE</scope>
</reference>
<dbReference type="Proteomes" id="UP000837857">
    <property type="component" value="Chromosome 2"/>
</dbReference>
<dbReference type="Pfam" id="PF00583">
    <property type="entry name" value="Acetyltransf_1"/>
    <property type="match status" value="1"/>
</dbReference>
<name>A0ABN8I802_9NEOP</name>
<dbReference type="InterPro" id="IPR000182">
    <property type="entry name" value="GNAT_dom"/>
</dbReference>
<keyword evidence="4" id="KW-0378">Hydrolase</keyword>
<dbReference type="Gene3D" id="1.20.120.980">
    <property type="entry name" value="Serine carboxypeptidase S28, SKS domain"/>
    <property type="match status" value="1"/>
</dbReference>
<dbReference type="InterPro" id="IPR036869">
    <property type="entry name" value="J_dom_sf"/>
</dbReference>
<dbReference type="Gene3D" id="3.40.630.30">
    <property type="match status" value="1"/>
</dbReference>
<feature type="chain" id="PRO_5045116748" evidence="7">
    <location>
        <begin position="21"/>
        <end position="1486"/>
    </location>
</feature>
<dbReference type="InterPro" id="IPR029058">
    <property type="entry name" value="AB_hydrolase_fold"/>
</dbReference>
<dbReference type="PANTHER" id="PTHR11010">
    <property type="entry name" value="PROTEASE S28 PRO-X CARBOXYPEPTIDASE-RELATED"/>
    <property type="match status" value="1"/>
</dbReference>
<evidence type="ECO:0000256" key="3">
    <source>
        <dbReference type="ARBA" id="ARBA00022729"/>
    </source>
</evidence>
<dbReference type="InterPro" id="IPR008971">
    <property type="entry name" value="HSP40/DnaJ_pept-bd"/>
</dbReference>
<feature type="domain" description="N-acetyltransferase" evidence="9">
    <location>
        <begin position="1001"/>
        <end position="1136"/>
    </location>
</feature>
<dbReference type="InterPro" id="IPR008758">
    <property type="entry name" value="Peptidase_S28"/>
</dbReference>
<dbReference type="PROSITE" id="PS51186">
    <property type="entry name" value="GNAT"/>
    <property type="match status" value="1"/>
</dbReference>
<feature type="compositionally biased region" description="Polar residues" evidence="6">
    <location>
        <begin position="756"/>
        <end position="772"/>
    </location>
</feature>
<dbReference type="SUPFAM" id="SSF53474">
    <property type="entry name" value="alpha/beta-Hydrolases"/>
    <property type="match status" value="1"/>
</dbReference>
<organism evidence="10 11">
    <name type="scientific">Iphiclides podalirius</name>
    <name type="common">scarce swallowtail</name>
    <dbReference type="NCBI Taxonomy" id="110791"/>
    <lineage>
        <taxon>Eukaryota</taxon>
        <taxon>Metazoa</taxon>
        <taxon>Ecdysozoa</taxon>
        <taxon>Arthropoda</taxon>
        <taxon>Hexapoda</taxon>
        <taxon>Insecta</taxon>
        <taxon>Pterygota</taxon>
        <taxon>Neoptera</taxon>
        <taxon>Endopterygota</taxon>
        <taxon>Lepidoptera</taxon>
        <taxon>Glossata</taxon>
        <taxon>Ditrysia</taxon>
        <taxon>Papilionoidea</taxon>
        <taxon>Papilionidae</taxon>
        <taxon>Papilioninae</taxon>
        <taxon>Iphiclides</taxon>
    </lineage>
</organism>
<evidence type="ECO:0000313" key="10">
    <source>
        <dbReference type="EMBL" id="CAH2049865.1"/>
    </source>
</evidence>
<dbReference type="Gene3D" id="1.10.287.110">
    <property type="entry name" value="DnaJ domain"/>
    <property type="match status" value="1"/>
</dbReference>
<evidence type="ECO:0000256" key="2">
    <source>
        <dbReference type="ARBA" id="ARBA00022670"/>
    </source>
</evidence>
<evidence type="ECO:0000259" key="8">
    <source>
        <dbReference type="PROSITE" id="PS50076"/>
    </source>
</evidence>
<feature type="signal peptide" evidence="7">
    <location>
        <begin position="1"/>
        <end position="20"/>
    </location>
</feature>
<evidence type="ECO:0000256" key="7">
    <source>
        <dbReference type="SAM" id="SignalP"/>
    </source>
</evidence>
<feature type="domain" description="J" evidence="8">
    <location>
        <begin position="1137"/>
        <end position="1201"/>
    </location>
</feature>
<dbReference type="PRINTS" id="PR00625">
    <property type="entry name" value="JDOMAIN"/>
</dbReference>
<dbReference type="SMART" id="SM00271">
    <property type="entry name" value="DnaJ"/>
    <property type="match status" value="1"/>
</dbReference>
<proteinExistence type="inferred from homology"/>
<dbReference type="InterPro" id="IPR016181">
    <property type="entry name" value="Acyl_CoA_acyltransferase"/>
</dbReference>
<evidence type="ECO:0000313" key="11">
    <source>
        <dbReference type="Proteomes" id="UP000837857"/>
    </source>
</evidence>
<feature type="non-terminal residue" evidence="10">
    <location>
        <position position="1"/>
    </location>
</feature>
<dbReference type="EMBL" id="OW152814">
    <property type="protein sequence ID" value="CAH2049865.1"/>
    <property type="molecule type" value="Genomic_DNA"/>
</dbReference>
<dbReference type="PANTHER" id="PTHR11010:SF38">
    <property type="entry name" value="LYSOSOMAL PRO-X CARBOXYPEPTIDASE"/>
    <property type="match status" value="1"/>
</dbReference>
<accession>A0ABN8I802</accession>
<dbReference type="SUPFAM" id="SSF46565">
    <property type="entry name" value="Chaperone J-domain"/>
    <property type="match status" value="1"/>
</dbReference>
<gene>
    <name evidence="10" type="ORF">IPOD504_LOCUS7057</name>
</gene>
<feature type="region of interest" description="Disordered" evidence="6">
    <location>
        <begin position="756"/>
        <end position="818"/>
    </location>
</feature>
<protein>
    <submittedName>
        <fullName evidence="10">Uncharacterized protein</fullName>
    </submittedName>
</protein>
<dbReference type="InterPro" id="IPR002939">
    <property type="entry name" value="DnaJ_C"/>
</dbReference>